<gene>
    <name evidence="2" type="ORF">JXQ802_LOCUS56126</name>
    <name evidence="1" type="ORF">PYM288_LOCUS39574</name>
</gene>
<organism evidence="2 3">
    <name type="scientific">Rotaria sordida</name>
    <dbReference type="NCBI Taxonomy" id="392033"/>
    <lineage>
        <taxon>Eukaryota</taxon>
        <taxon>Metazoa</taxon>
        <taxon>Spiralia</taxon>
        <taxon>Gnathifera</taxon>
        <taxon>Rotifera</taxon>
        <taxon>Eurotatoria</taxon>
        <taxon>Bdelloidea</taxon>
        <taxon>Philodinida</taxon>
        <taxon>Philodinidae</taxon>
        <taxon>Rotaria</taxon>
    </lineage>
</organism>
<accession>A0A816FGY9</accession>
<dbReference type="Proteomes" id="UP000663870">
    <property type="component" value="Unassembled WGS sequence"/>
</dbReference>
<evidence type="ECO:0000313" key="3">
    <source>
        <dbReference type="Proteomes" id="UP000663870"/>
    </source>
</evidence>
<comment type="caution">
    <text evidence="2">The sequence shown here is derived from an EMBL/GenBank/DDBJ whole genome shotgun (WGS) entry which is preliminary data.</text>
</comment>
<dbReference type="Proteomes" id="UP000663854">
    <property type="component" value="Unassembled WGS sequence"/>
</dbReference>
<dbReference type="InterPro" id="IPR032675">
    <property type="entry name" value="LRR_dom_sf"/>
</dbReference>
<sequence>TLTVLNLSGNQIGDAGIQKLADILQVNKTLISLQLIQNQISKRIQQELNSKDSRIAIK</sequence>
<dbReference type="Gene3D" id="3.80.10.10">
    <property type="entry name" value="Ribonuclease Inhibitor"/>
    <property type="match status" value="1"/>
</dbReference>
<dbReference type="SUPFAM" id="SSF52047">
    <property type="entry name" value="RNI-like"/>
    <property type="match status" value="1"/>
</dbReference>
<evidence type="ECO:0000313" key="1">
    <source>
        <dbReference type="EMBL" id="CAF1519743.1"/>
    </source>
</evidence>
<dbReference type="EMBL" id="CAJNOH010011017">
    <property type="protein sequence ID" value="CAF1519743.1"/>
    <property type="molecule type" value="Genomic_DNA"/>
</dbReference>
<dbReference type="Pfam" id="PF13516">
    <property type="entry name" value="LRR_6"/>
    <property type="match status" value="1"/>
</dbReference>
<dbReference type="InterPro" id="IPR001611">
    <property type="entry name" value="Leu-rich_rpt"/>
</dbReference>
<reference evidence="2" key="1">
    <citation type="submission" date="2021-02" db="EMBL/GenBank/DDBJ databases">
        <authorList>
            <person name="Nowell W R."/>
        </authorList>
    </citation>
    <scope>NUCLEOTIDE SEQUENCE</scope>
</reference>
<proteinExistence type="predicted"/>
<dbReference type="AlphaFoldDB" id="A0A816FGY9"/>
<feature type="non-terminal residue" evidence="2">
    <location>
        <position position="1"/>
    </location>
</feature>
<keyword evidence="3" id="KW-1185">Reference proteome</keyword>
<name>A0A816FGY9_9BILA</name>
<evidence type="ECO:0000313" key="2">
    <source>
        <dbReference type="EMBL" id="CAF1661447.1"/>
    </source>
</evidence>
<protein>
    <submittedName>
        <fullName evidence="2">Uncharacterized protein</fullName>
    </submittedName>
</protein>
<dbReference type="EMBL" id="CAJNOL010012853">
    <property type="protein sequence ID" value="CAF1661447.1"/>
    <property type="molecule type" value="Genomic_DNA"/>
</dbReference>